<dbReference type="InterPro" id="IPR000477">
    <property type="entry name" value="RT_dom"/>
</dbReference>
<feature type="domain" description="Reverse transcriptase" evidence="1">
    <location>
        <begin position="28"/>
        <end position="80"/>
    </location>
</feature>
<reference evidence="2" key="2">
    <citation type="journal article" date="2024" name="Plant">
        <title>Genomic evolution and insights into agronomic trait innovations of Sesamum species.</title>
        <authorList>
            <person name="Miao H."/>
            <person name="Wang L."/>
            <person name="Qu L."/>
            <person name="Liu H."/>
            <person name="Sun Y."/>
            <person name="Le M."/>
            <person name="Wang Q."/>
            <person name="Wei S."/>
            <person name="Zheng Y."/>
            <person name="Lin W."/>
            <person name="Duan Y."/>
            <person name="Cao H."/>
            <person name="Xiong S."/>
            <person name="Wang X."/>
            <person name="Wei L."/>
            <person name="Li C."/>
            <person name="Ma Q."/>
            <person name="Ju M."/>
            <person name="Zhao R."/>
            <person name="Li G."/>
            <person name="Mu C."/>
            <person name="Tian Q."/>
            <person name="Mei H."/>
            <person name="Zhang T."/>
            <person name="Gao T."/>
            <person name="Zhang H."/>
        </authorList>
    </citation>
    <scope>NUCLEOTIDE SEQUENCE</scope>
    <source>
        <strain evidence="2">KEN1</strain>
    </source>
</reference>
<comment type="caution">
    <text evidence="2">The sequence shown here is derived from an EMBL/GenBank/DDBJ whole genome shotgun (WGS) entry which is preliminary data.</text>
</comment>
<feature type="non-terminal residue" evidence="2">
    <location>
        <position position="1"/>
    </location>
</feature>
<evidence type="ECO:0000313" key="2">
    <source>
        <dbReference type="EMBL" id="KAL0420454.1"/>
    </source>
</evidence>
<reference evidence="2" key="1">
    <citation type="submission" date="2020-06" db="EMBL/GenBank/DDBJ databases">
        <authorList>
            <person name="Li T."/>
            <person name="Hu X."/>
            <person name="Zhang T."/>
            <person name="Song X."/>
            <person name="Zhang H."/>
            <person name="Dai N."/>
            <person name="Sheng W."/>
            <person name="Hou X."/>
            <person name="Wei L."/>
        </authorList>
    </citation>
    <scope>NUCLEOTIDE SEQUENCE</scope>
    <source>
        <strain evidence="2">KEN1</strain>
        <tissue evidence="2">Leaf</tissue>
    </source>
</reference>
<protein>
    <recommendedName>
        <fullName evidence="1">Reverse transcriptase domain-containing protein</fullName>
    </recommendedName>
</protein>
<gene>
    <name evidence="2" type="ORF">Slati_3068300</name>
</gene>
<sequence>VTYPNNLIQQEERVGNIKGVATCRDGPRVSHLLFADDTLIFCHATKKARVCIKNVFRILEEASGLKMNMSKSDIVFSRNTPQHVRVEVAAVLGVLMMDKHDKYLELPALVGKSKQAVFDSIKERIWRKLKRLQVDRPEK</sequence>
<dbReference type="Pfam" id="PF00078">
    <property type="entry name" value="RVT_1"/>
    <property type="match status" value="1"/>
</dbReference>
<accession>A0AAW2UTL8</accession>
<proteinExistence type="predicted"/>
<dbReference type="EMBL" id="JACGWN010000011">
    <property type="protein sequence ID" value="KAL0420454.1"/>
    <property type="molecule type" value="Genomic_DNA"/>
</dbReference>
<name>A0AAW2UTL8_9LAMI</name>
<organism evidence="2">
    <name type="scientific">Sesamum latifolium</name>
    <dbReference type="NCBI Taxonomy" id="2727402"/>
    <lineage>
        <taxon>Eukaryota</taxon>
        <taxon>Viridiplantae</taxon>
        <taxon>Streptophyta</taxon>
        <taxon>Embryophyta</taxon>
        <taxon>Tracheophyta</taxon>
        <taxon>Spermatophyta</taxon>
        <taxon>Magnoliopsida</taxon>
        <taxon>eudicotyledons</taxon>
        <taxon>Gunneridae</taxon>
        <taxon>Pentapetalae</taxon>
        <taxon>asterids</taxon>
        <taxon>lamiids</taxon>
        <taxon>Lamiales</taxon>
        <taxon>Pedaliaceae</taxon>
        <taxon>Sesamum</taxon>
    </lineage>
</organism>
<dbReference type="AlphaFoldDB" id="A0AAW2UTL8"/>
<evidence type="ECO:0000259" key="1">
    <source>
        <dbReference type="Pfam" id="PF00078"/>
    </source>
</evidence>